<name>A0A9P5D275_9HYPO</name>
<evidence type="ECO:0000313" key="2">
    <source>
        <dbReference type="Proteomes" id="UP000749293"/>
    </source>
</evidence>
<dbReference type="Proteomes" id="UP000749293">
    <property type="component" value="Unassembled WGS sequence"/>
</dbReference>
<proteinExistence type="predicted"/>
<sequence>MWAFDNVGLLKPTEFHYAENQDKPFTDKELAFFVKLEDILDQLRLSQLFGLIRYPGDDFSGSCEFTEGTANINLSPGDMSGYLPYCCCTCNASTEDHAHGTHVYTT</sequence>
<reference evidence="1" key="1">
    <citation type="submission" date="2020-03" db="EMBL/GenBank/DDBJ databases">
        <title>Site-based positive gene gene selection in Geosmithia morbida across the United States reveals a broad range of putative effectors and factors for local host and environmental adapation.</title>
        <authorList>
            <person name="Onufrak A."/>
            <person name="Murdoch R.W."/>
            <person name="Gazis R."/>
            <person name="Huff M."/>
            <person name="Staton M."/>
            <person name="Klingeman W."/>
            <person name="Hadziabdic D."/>
        </authorList>
    </citation>
    <scope>NUCLEOTIDE SEQUENCE</scope>
    <source>
        <strain evidence="1">1262</strain>
    </source>
</reference>
<accession>A0A9P5D275</accession>
<dbReference type="GeneID" id="55972483"/>
<dbReference type="OrthoDB" id="4864046at2759"/>
<gene>
    <name evidence="1" type="ORF">GMORB2_6258</name>
</gene>
<protein>
    <submittedName>
        <fullName evidence="1">Uncharacterized protein</fullName>
    </submittedName>
</protein>
<keyword evidence="2" id="KW-1185">Reference proteome</keyword>
<dbReference type="RefSeq" id="XP_035322209.1">
    <property type="nucleotide sequence ID" value="XM_035468228.1"/>
</dbReference>
<dbReference type="EMBL" id="JAANYQ010000006">
    <property type="protein sequence ID" value="KAF4123557.1"/>
    <property type="molecule type" value="Genomic_DNA"/>
</dbReference>
<dbReference type="AlphaFoldDB" id="A0A9P5D275"/>
<evidence type="ECO:0000313" key="1">
    <source>
        <dbReference type="EMBL" id="KAF4123557.1"/>
    </source>
</evidence>
<comment type="caution">
    <text evidence="1">The sequence shown here is derived from an EMBL/GenBank/DDBJ whole genome shotgun (WGS) entry which is preliminary data.</text>
</comment>
<organism evidence="1 2">
    <name type="scientific">Geosmithia morbida</name>
    <dbReference type="NCBI Taxonomy" id="1094350"/>
    <lineage>
        <taxon>Eukaryota</taxon>
        <taxon>Fungi</taxon>
        <taxon>Dikarya</taxon>
        <taxon>Ascomycota</taxon>
        <taxon>Pezizomycotina</taxon>
        <taxon>Sordariomycetes</taxon>
        <taxon>Hypocreomycetidae</taxon>
        <taxon>Hypocreales</taxon>
        <taxon>Bionectriaceae</taxon>
        <taxon>Geosmithia</taxon>
    </lineage>
</organism>